<accession>A0A7S8IGN4</accession>
<dbReference type="InterPro" id="IPR036388">
    <property type="entry name" value="WH-like_DNA-bd_sf"/>
</dbReference>
<comment type="function">
    <text evidence="5">Modulates RecA activity.</text>
</comment>
<dbReference type="HAMAP" id="MF_01114">
    <property type="entry name" value="RecX"/>
    <property type="match status" value="1"/>
</dbReference>
<dbReference type="PANTHER" id="PTHR33602:SF1">
    <property type="entry name" value="REGULATORY PROTEIN RECX FAMILY PROTEIN"/>
    <property type="match status" value="1"/>
</dbReference>
<dbReference type="KEGG" id="pmet:G4Y79_10850"/>
<dbReference type="InterPro" id="IPR053926">
    <property type="entry name" value="RecX_HTH_1st"/>
</dbReference>
<feature type="domain" description="RecX first three-helical" evidence="8">
    <location>
        <begin position="60"/>
        <end position="99"/>
    </location>
</feature>
<dbReference type="InterPro" id="IPR053925">
    <property type="entry name" value="RecX_HTH_3rd"/>
</dbReference>
<dbReference type="GO" id="GO:0006282">
    <property type="term" value="P:regulation of DNA repair"/>
    <property type="evidence" value="ECO:0007669"/>
    <property type="project" value="UniProtKB-UniRule"/>
</dbReference>
<dbReference type="AlphaFoldDB" id="A0A7S8IGN4"/>
<dbReference type="EMBL" id="CP062983">
    <property type="protein sequence ID" value="QPC84839.1"/>
    <property type="molecule type" value="Genomic_DNA"/>
</dbReference>
<dbReference type="Pfam" id="PF21981">
    <property type="entry name" value="RecX_HTH3"/>
    <property type="match status" value="1"/>
</dbReference>
<protein>
    <recommendedName>
        <fullName evidence="3 5">Regulatory protein RecX</fullName>
    </recommendedName>
</protein>
<dbReference type="PANTHER" id="PTHR33602">
    <property type="entry name" value="REGULATORY PROTEIN RECX FAMILY PROTEIN"/>
    <property type="match status" value="1"/>
</dbReference>
<evidence type="ECO:0000313" key="9">
    <source>
        <dbReference type="EMBL" id="QPC84839.1"/>
    </source>
</evidence>
<proteinExistence type="inferred from homology"/>
<dbReference type="Gene3D" id="1.10.10.10">
    <property type="entry name" value="Winged helix-like DNA-binding domain superfamily/Winged helix DNA-binding domain"/>
    <property type="match status" value="3"/>
</dbReference>
<evidence type="ECO:0000259" key="8">
    <source>
        <dbReference type="Pfam" id="PF21982"/>
    </source>
</evidence>
<evidence type="ECO:0000256" key="2">
    <source>
        <dbReference type="ARBA" id="ARBA00009695"/>
    </source>
</evidence>
<dbReference type="Proteomes" id="UP000594468">
    <property type="component" value="Chromosome"/>
</dbReference>
<dbReference type="RefSeq" id="WP_195172902.1">
    <property type="nucleotide sequence ID" value="NZ_CP062983.1"/>
</dbReference>
<evidence type="ECO:0000313" key="10">
    <source>
        <dbReference type="Proteomes" id="UP000594468"/>
    </source>
</evidence>
<comment type="subcellular location">
    <subcellularLocation>
        <location evidence="1 5">Cytoplasm</location>
    </subcellularLocation>
</comment>
<evidence type="ECO:0000259" key="6">
    <source>
        <dbReference type="Pfam" id="PF02631"/>
    </source>
</evidence>
<evidence type="ECO:0000256" key="3">
    <source>
        <dbReference type="ARBA" id="ARBA00018111"/>
    </source>
</evidence>
<evidence type="ECO:0000256" key="1">
    <source>
        <dbReference type="ARBA" id="ARBA00004496"/>
    </source>
</evidence>
<dbReference type="Pfam" id="PF02631">
    <property type="entry name" value="RecX_HTH2"/>
    <property type="match status" value="1"/>
</dbReference>
<dbReference type="InterPro" id="IPR003783">
    <property type="entry name" value="Regulatory_RecX"/>
</dbReference>
<feature type="domain" description="RecX second three-helical" evidence="6">
    <location>
        <begin position="106"/>
        <end position="147"/>
    </location>
</feature>
<evidence type="ECO:0000259" key="7">
    <source>
        <dbReference type="Pfam" id="PF21981"/>
    </source>
</evidence>
<sequence>MPTITLLEVQKNNKERVNVYLDGEFAFGLNVMDAVLLRKGQELDDAAIVELKHKDAIVKAYDQAVQLLARRPYSIQEVKQKLSRKDRPPDVVAAVLERLQQYGYLDDAAFARYWVDNRTRFKPRGSRALRYELMQKGVASTIIDDVLNEELEEDDAAYRAAQKRARRMRGSTKAAFEQKVGGFLQRRGFNYGTSQEALRQVVAELEEEDPEFFQEDG</sequence>
<evidence type="ECO:0000256" key="4">
    <source>
        <dbReference type="ARBA" id="ARBA00022490"/>
    </source>
</evidence>
<reference evidence="9 10" key="1">
    <citation type="submission" date="2020-02" db="EMBL/GenBank/DDBJ databases">
        <authorList>
            <person name="Zheng R.K."/>
            <person name="Sun C.M."/>
        </authorList>
    </citation>
    <scope>NUCLEOTIDE SEQUENCE [LARGE SCALE GENOMIC DNA]</scope>
    <source>
        <strain evidence="10">rifampicinis</strain>
    </source>
</reference>
<dbReference type="Pfam" id="PF21982">
    <property type="entry name" value="RecX_HTH1"/>
    <property type="match status" value="1"/>
</dbReference>
<keyword evidence="4 5" id="KW-0963">Cytoplasm</keyword>
<organism evidence="9 10">
    <name type="scientific">Phototrophicus methaneseepsis</name>
    <dbReference type="NCBI Taxonomy" id="2710758"/>
    <lineage>
        <taxon>Bacteria</taxon>
        <taxon>Bacillati</taxon>
        <taxon>Chloroflexota</taxon>
        <taxon>Candidatus Thermofontia</taxon>
        <taxon>Phototrophicales</taxon>
        <taxon>Phototrophicaceae</taxon>
        <taxon>Phototrophicus</taxon>
    </lineage>
</organism>
<evidence type="ECO:0000256" key="5">
    <source>
        <dbReference type="HAMAP-Rule" id="MF_01114"/>
    </source>
</evidence>
<comment type="similarity">
    <text evidence="2 5">Belongs to the RecX family.</text>
</comment>
<gene>
    <name evidence="5" type="primary">recX</name>
    <name evidence="9" type="ORF">G4Y79_10850</name>
</gene>
<dbReference type="InterPro" id="IPR053924">
    <property type="entry name" value="RecX_HTH_2nd"/>
</dbReference>
<dbReference type="GO" id="GO:0005737">
    <property type="term" value="C:cytoplasm"/>
    <property type="evidence" value="ECO:0007669"/>
    <property type="project" value="UniProtKB-SubCell"/>
</dbReference>
<keyword evidence="10" id="KW-1185">Reference proteome</keyword>
<name>A0A7S8IGN4_9CHLR</name>
<feature type="domain" description="RecX third three-helical" evidence="7">
    <location>
        <begin position="152"/>
        <end position="198"/>
    </location>
</feature>